<protein>
    <recommendedName>
        <fullName evidence="5">VCBS repeat-containing protein</fullName>
    </recommendedName>
</protein>
<proteinExistence type="predicted"/>
<sequence>MSDIDPRLRERFAAYRAETVSTIAGPGPDQARRTLRWRRRARAVAVAVTAIVLAVAPIVANAALRDDGSVPVPAQTGEPSTPPPSAPAPTPSTPLTPSTTTSTSPAAPDGRISRAQLLAAPVLLPAWSSYARGCATSNVRLQPPARNQDVPTLADLDLGYTDLDGDGATETVALVTCRFGEASAKQLVAFDRDGRGRIVTMGRVVGTAEGLDDITDADVTEDGKVRAQVADIQPCCSMRSYWAQKQWRTYRWTGDGFTQSDGPRSFGRDPRLTDLVLSGGDLVLGPADADGKRPGTLTVTVTNKGPVDVAHIGFAELSLIGALIRADSSICVPWREGDESGASCRTAGLRSGERRAYTFHLLVDPTSLDQPSVRVVHFDDQDRHWMDLTYRDNHVDVRVVS</sequence>
<accession>A0ABS0JYC4</accession>
<dbReference type="Proteomes" id="UP000631791">
    <property type="component" value="Unassembled WGS sequence"/>
</dbReference>
<keyword evidence="2" id="KW-1133">Transmembrane helix</keyword>
<evidence type="ECO:0000313" key="3">
    <source>
        <dbReference type="EMBL" id="MBG6100782.1"/>
    </source>
</evidence>
<feature type="compositionally biased region" description="Low complexity" evidence="1">
    <location>
        <begin position="95"/>
        <end position="108"/>
    </location>
</feature>
<dbReference type="RefSeq" id="WP_196919858.1">
    <property type="nucleotide sequence ID" value="NZ_JADOTY010000001.1"/>
</dbReference>
<evidence type="ECO:0000256" key="1">
    <source>
        <dbReference type="SAM" id="MobiDB-lite"/>
    </source>
</evidence>
<gene>
    <name evidence="3" type="ORF">IW249_001196</name>
</gene>
<feature type="compositionally biased region" description="Pro residues" evidence="1">
    <location>
        <begin position="80"/>
        <end position="94"/>
    </location>
</feature>
<feature type="transmembrane region" description="Helical" evidence="2">
    <location>
        <begin position="43"/>
        <end position="64"/>
    </location>
</feature>
<comment type="caution">
    <text evidence="3">The sequence shown here is derived from an EMBL/GenBank/DDBJ whole genome shotgun (WGS) entry which is preliminary data.</text>
</comment>
<keyword evidence="2" id="KW-0472">Membrane</keyword>
<keyword evidence="4" id="KW-1185">Reference proteome</keyword>
<reference evidence="3 4" key="1">
    <citation type="submission" date="2020-11" db="EMBL/GenBank/DDBJ databases">
        <title>Sequencing the genomes of 1000 actinobacteria strains.</title>
        <authorList>
            <person name="Klenk H.-P."/>
        </authorList>
    </citation>
    <scope>NUCLEOTIDE SEQUENCE [LARGE SCALE GENOMIC DNA]</scope>
    <source>
        <strain evidence="3 4">DSM 101695</strain>
    </source>
</reference>
<dbReference type="EMBL" id="JADOTY010000001">
    <property type="protein sequence ID" value="MBG6100782.1"/>
    <property type="molecule type" value="Genomic_DNA"/>
</dbReference>
<organism evidence="3 4">
    <name type="scientific">Micromonospora vinacea</name>
    <dbReference type="NCBI Taxonomy" id="709878"/>
    <lineage>
        <taxon>Bacteria</taxon>
        <taxon>Bacillati</taxon>
        <taxon>Actinomycetota</taxon>
        <taxon>Actinomycetes</taxon>
        <taxon>Micromonosporales</taxon>
        <taxon>Micromonosporaceae</taxon>
        <taxon>Micromonospora</taxon>
    </lineage>
</organism>
<feature type="region of interest" description="Disordered" evidence="1">
    <location>
        <begin position="68"/>
        <end position="109"/>
    </location>
</feature>
<keyword evidence="2" id="KW-0812">Transmembrane</keyword>
<name>A0ABS0JYC4_9ACTN</name>
<evidence type="ECO:0000256" key="2">
    <source>
        <dbReference type="SAM" id="Phobius"/>
    </source>
</evidence>
<evidence type="ECO:0008006" key="5">
    <source>
        <dbReference type="Google" id="ProtNLM"/>
    </source>
</evidence>
<evidence type="ECO:0000313" key="4">
    <source>
        <dbReference type="Proteomes" id="UP000631791"/>
    </source>
</evidence>